<keyword evidence="2" id="KW-1185">Reference proteome</keyword>
<evidence type="ECO:0000313" key="2">
    <source>
        <dbReference type="Proteomes" id="UP000789366"/>
    </source>
</evidence>
<accession>A0ACA9NBZ7</accession>
<name>A0ACA9NBZ7_9GLOM</name>
<protein>
    <submittedName>
        <fullName evidence="1">777_t:CDS:1</fullName>
    </submittedName>
</protein>
<organism evidence="1 2">
    <name type="scientific">Cetraspora pellucida</name>
    <dbReference type="NCBI Taxonomy" id="1433469"/>
    <lineage>
        <taxon>Eukaryota</taxon>
        <taxon>Fungi</taxon>
        <taxon>Fungi incertae sedis</taxon>
        <taxon>Mucoromycota</taxon>
        <taxon>Glomeromycotina</taxon>
        <taxon>Glomeromycetes</taxon>
        <taxon>Diversisporales</taxon>
        <taxon>Gigasporaceae</taxon>
        <taxon>Cetraspora</taxon>
    </lineage>
</organism>
<dbReference type="Proteomes" id="UP000789366">
    <property type="component" value="Unassembled WGS sequence"/>
</dbReference>
<evidence type="ECO:0000313" key="1">
    <source>
        <dbReference type="EMBL" id="CAG8632485.1"/>
    </source>
</evidence>
<sequence>MSSHYHQNFKELRQSVGEDEATCKISQNHILIEDIVNNILSCIQNLESPEFIKTAATQMFKKVQKYANEIYDKTVFIAAILDP</sequence>
<comment type="caution">
    <text evidence="1">The sequence shown here is derived from an EMBL/GenBank/DDBJ whole genome shotgun (WGS) entry which is preliminary data.</text>
</comment>
<proteinExistence type="predicted"/>
<dbReference type="EMBL" id="CAJVPW010012124">
    <property type="protein sequence ID" value="CAG8632485.1"/>
    <property type="molecule type" value="Genomic_DNA"/>
</dbReference>
<gene>
    <name evidence="1" type="ORF">SPELUC_LOCUS8274</name>
</gene>
<reference evidence="1" key="1">
    <citation type="submission" date="2021-06" db="EMBL/GenBank/DDBJ databases">
        <authorList>
            <person name="Kallberg Y."/>
            <person name="Tangrot J."/>
            <person name="Rosling A."/>
        </authorList>
    </citation>
    <scope>NUCLEOTIDE SEQUENCE</scope>
    <source>
        <strain evidence="1">28 12/20/2015</strain>
    </source>
</reference>